<dbReference type="EMBL" id="LQPC01000019">
    <property type="protein sequence ID" value="ORV91041.1"/>
    <property type="molecule type" value="Genomic_DNA"/>
</dbReference>
<proteinExistence type="predicted"/>
<reference evidence="1 2" key="1">
    <citation type="submission" date="2016-01" db="EMBL/GenBank/DDBJ databases">
        <title>The new phylogeny of the genus Mycobacterium.</title>
        <authorList>
            <person name="Tarcisio F."/>
            <person name="Conor M."/>
            <person name="Antonella G."/>
            <person name="Elisabetta G."/>
            <person name="Giulia F.S."/>
            <person name="Sara T."/>
            <person name="Anna F."/>
            <person name="Clotilde B."/>
            <person name="Roberto B."/>
            <person name="Veronica D.S."/>
            <person name="Fabio R."/>
            <person name="Monica P."/>
            <person name="Olivier J."/>
            <person name="Enrico T."/>
            <person name="Nicola S."/>
        </authorList>
    </citation>
    <scope>NUCLEOTIDE SEQUENCE [LARGE SCALE GENOMIC DNA]</scope>
    <source>
        <strain evidence="1 2">DSM 45541</strain>
    </source>
</reference>
<evidence type="ECO:0000313" key="1">
    <source>
        <dbReference type="EMBL" id="ORV91041.1"/>
    </source>
</evidence>
<evidence type="ECO:0000313" key="2">
    <source>
        <dbReference type="Proteomes" id="UP000193622"/>
    </source>
</evidence>
<dbReference type="CDD" id="cd07812">
    <property type="entry name" value="SRPBCC"/>
    <property type="match status" value="1"/>
</dbReference>
<dbReference type="AlphaFoldDB" id="A0A1X1WWU0"/>
<dbReference type="SUPFAM" id="SSF55961">
    <property type="entry name" value="Bet v1-like"/>
    <property type="match status" value="1"/>
</dbReference>
<sequence>MAEPDEITSSPIVRRETAASRHQVWEVLADGWTYSQWVVGNSRMRAVDPDWPQPGSTIHHSIGVWPAVINDSTVVESCTPEEELVLIANGRPFGKARITLRLHDADGGGCVIEMAEVPVSAPMKWLPDSVALAGVFPRNRETTWRLAAIAERRTSEQTDTG</sequence>
<protein>
    <submittedName>
        <fullName evidence="1">Polyketide cyclase</fullName>
    </submittedName>
</protein>
<dbReference type="Proteomes" id="UP000193622">
    <property type="component" value="Unassembled WGS sequence"/>
</dbReference>
<accession>A0A1X1WWU0</accession>
<dbReference type="RefSeq" id="WP_085172647.1">
    <property type="nucleotide sequence ID" value="NZ_LQPC01000019.1"/>
</dbReference>
<comment type="caution">
    <text evidence="1">The sequence shown here is derived from an EMBL/GenBank/DDBJ whole genome shotgun (WGS) entry which is preliminary data.</text>
</comment>
<dbReference type="Gene3D" id="3.30.530.20">
    <property type="match status" value="1"/>
</dbReference>
<gene>
    <name evidence="1" type="ORF">AWC12_05730</name>
</gene>
<dbReference type="InterPro" id="IPR023393">
    <property type="entry name" value="START-like_dom_sf"/>
</dbReference>
<name>A0A1X1WWU0_MYCIR</name>
<organism evidence="1 2">
    <name type="scientific">Mycolicibacterium iranicum</name>
    <name type="common">Mycobacterium iranicum</name>
    <dbReference type="NCBI Taxonomy" id="912594"/>
    <lineage>
        <taxon>Bacteria</taxon>
        <taxon>Bacillati</taxon>
        <taxon>Actinomycetota</taxon>
        <taxon>Actinomycetes</taxon>
        <taxon>Mycobacteriales</taxon>
        <taxon>Mycobacteriaceae</taxon>
        <taxon>Mycolicibacterium</taxon>
    </lineage>
</organism>